<keyword evidence="3" id="KW-1185">Reference proteome</keyword>
<dbReference type="AlphaFoldDB" id="A0A6J5DLX0"/>
<reference evidence="2 3" key="1">
    <citation type="submission" date="2020-04" db="EMBL/GenBank/DDBJ databases">
        <authorList>
            <person name="De Canck E."/>
        </authorList>
    </citation>
    <scope>NUCLEOTIDE SEQUENCE [LARGE SCALE GENOMIC DNA]</scope>
    <source>
        <strain evidence="2 3">LMG 29542</strain>
    </source>
</reference>
<feature type="transmembrane region" description="Helical" evidence="1">
    <location>
        <begin position="87"/>
        <end position="110"/>
    </location>
</feature>
<name>A0A6J5DLX0_9BURK</name>
<protein>
    <submittedName>
        <fullName evidence="2">Uncharacterized protein</fullName>
    </submittedName>
</protein>
<sequence>MTNDTKNQPAPIADIASFLTSPSVLLTVFAAVLLLAITARAEAAALSALTPAWFMPAGAAVAGLGLVATAVFLVYRSASAMHFLGLFTIALAPAIVWALFAGDMAAVGVITGSQKLTLGIMFATIPWLLAAVSWFERQTISHAA</sequence>
<keyword evidence="1" id="KW-0472">Membrane</keyword>
<proteinExistence type="predicted"/>
<feature type="transmembrane region" description="Helical" evidence="1">
    <location>
        <begin position="116"/>
        <end position="135"/>
    </location>
</feature>
<dbReference type="EMBL" id="CADIKH010000009">
    <property type="protein sequence ID" value="CAB3754953.1"/>
    <property type="molecule type" value="Genomic_DNA"/>
</dbReference>
<keyword evidence="1" id="KW-0812">Transmembrane</keyword>
<evidence type="ECO:0000313" key="2">
    <source>
        <dbReference type="EMBL" id="CAB3754953.1"/>
    </source>
</evidence>
<organism evidence="2 3">
    <name type="scientific">Paraburkholderia humisilvae</name>
    <dbReference type="NCBI Taxonomy" id="627669"/>
    <lineage>
        <taxon>Bacteria</taxon>
        <taxon>Pseudomonadati</taxon>
        <taxon>Pseudomonadota</taxon>
        <taxon>Betaproteobacteria</taxon>
        <taxon>Burkholderiales</taxon>
        <taxon>Burkholderiaceae</taxon>
        <taxon>Paraburkholderia</taxon>
    </lineage>
</organism>
<evidence type="ECO:0000256" key="1">
    <source>
        <dbReference type="SAM" id="Phobius"/>
    </source>
</evidence>
<evidence type="ECO:0000313" key="3">
    <source>
        <dbReference type="Proteomes" id="UP000494363"/>
    </source>
</evidence>
<dbReference type="Proteomes" id="UP000494363">
    <property type="component" value="Unassembled WGS sequence"/>
</dbReference>
<accession>A0A6J5DLX0</accession>
<feature type="transmembrane region" description="Helical" evidence="1">
    <location>
        <begin position="53"/>
        <end position="75"/>
    </location>
</feature>
<keyword evidence="1" id="KW-1133">Transmembrane helix</keyword>
<gene>
    <name evidence="2" type="ORF">LMG29542_02501</name>
</gene>